<dbReference type="GO" id="GO:0000287">
    <property type="term" value="F:magnesium ion binding"/>
    <property type="evidence" value="ECO:0007669"/>
    <property type="project" value="UniProtKB-UniRule"/>
</dbReference>
<feature type="binding site" evidence="1">
    <location>
        <position position="64"/>
    </location>
    <ligand>
        <name>substrate</name>
    </ligand>
</feature>
<dbReference type="Gene3D" id="3.90.650.10">
    <property type="entry name" value="PurM-like C-terminal domain"/>
    <property type="match status" value="1"/>
</dbReference>
<comment type="catalytic activity">
    <reaction evidence="1">
        <text>thiamine phosphate + ATP = thiamine diphosphate + ADP</text>
        <dbReference type="Rhea" id="RHEA:15913"/>
        <dbReference type="ChEBI" id="CHEBI:30616"/>
        <dbReference type="ChEBI" id="CHEBI:37575"/>
        <dbReference type="ChEBI" id="CHEBI:58937"/>
        <dbReference type="ChEBI" id="CHEBI:456216"/>
        <dbReference type="EC" id="2.7.4.16"/>
    </reaction>
</comment>
<dbReference type="Proteomes" id="UP000470875">
    <property type="component" value="Unassembled WGS sequence"/>
</dbReference>
<dbReference type="GO" id="GO:0009030">
    <property type="term" value="F:thiamine-phosphate kinase activity"/>
    <property type="evidence" value="ECO:0007669"/>
    <property type="project" value="UniProtKB-UniRule"/>
</dbReference>
<proteinExistence type="inferred from homology"/>
<feature type="binding site" evidence="1">
    <location>
        <position position="86"/>
    </location>
    <ligand>
        <name>Mg(2+)</name>
        <dbReference type="ChEBI" id="CHEBI:18420"/>
        <label>2</label>
    </ligand>
</feature>
<dbReference type="InterPro" id="IPR036676">
    <property type="entry name" value="PurM-like_C_sf"/>
</dbReference>
<keyword evidence="1 4" id="KW-0808">Transferase</keyword>
<dbReference type="EMBL" id="VULO01000002">
    <property type="protein sequence ID" value="MSS83641.1"/>
    <property type="molecule type" value="Genomic_DNA"/>
</dbReference>
<evidence type="ECO:0000259" key="2">
    <source>
        <dbReference type="Pfam" id="PF00586"/>
    </source>
</evidence>
<feature type="binding site" evidence="1">
    <location>
        <position position="41"/>
    </location>
    <ligand>
        <name>Mg(2+)</name>
        <dbReference type="ChEBI" id="CHEBI:18420"/>
        <label>4</label>
    </ligand>
</feature>
<feature type="binding site" evidence="1">
    <location>
        <begin position="129"/>
        <end position="130"/>
    </location>
    <ligand>
        <name>ATP</name>
        <dbReference type="ChEBI" id="CHEBI:30616"/>
    </ligand>
</feature>
<dbReference type="PANTHER" id="PTHR30270">
    <property type="entry name" value="THIAMINE-MONOPHOSPHATE KINASE"/>
    <property type="match status" value="1"/>
</dbReference>
<protein>
    <recommendedName>
        <fullName evidence="1">Thiamine-monophosphate kinase</fullName>
        <shortName evidence="1">TMP kinase</shortName>
        <shortName evidence="1">Thiamine-phosphate kinase</shortName>
        <ecNumber evidence="1">2.7.4.16</ecNumber>
    </recommendedName>
</protein>
<dbReference type="InterPro" id="IPR006283">
    <property type="entry name" value="ThiL-like"/>
</dbReference>
<keyword evidence="1 4" id="KW-0418">Kinase</keyword>
<keyword evidence="1" id="KW-0547">Nucleotide-binding</keyword>
<keyword evidence="5" id="KW-1185">Reference proteome</keyword>
<organism evidence="4 5">
    <name type="scientific">Scrofimicrobium canadense</name>
    <dbReference type="NCBI Taxonomy" id="2652290"/>
    <lineage>
        <taxon>Bacteria</taxon>
        <taxon>Bacillati</taxon>
        <taxon>Actinomycetota</taxon>
        <taxon>Actinomycetes</taxon>
        <taxon>Actinomycetales</taxon>
        <taxon>Actinomycetaceae</taxon>
        <taxon>Scrofimicrobium</taxon>
    </lineage>
</organism>
<comment type="miscellaneous">
    <text evidence="1">Reaction mechanism of ThiL seems to utilize a direct, inline transfer of the gamma-phosphate of ATP to TMP rather than a phosphorylated enzyme intermediate.</text>
</comment>
<evidence type="ECO:0000313" key="4">
    <source>
        <dbReference type="EMBL" id="MSS83641.1"/>
    </source>
</evidence>
<comment type="caution">
    <text evidence="4">The sequence shown here is derived from an EMBL/GenBank/DDBJ whole genome shotgun (WGS) entry which is preliminary data.</text>
</comment>
<gene>
    <name evidence="1 4" type="primary">thiL</name>
    <name evidence="4" type="ORF">FYJ24_02445</name>
</gene>
<evidence type="ECO:0000313" key="5">
    <source>
        <dbReference type="Proteomes" id="UP000470875"/>
    </source>
</evidence>
<dbReference type="EC" id="2.7.4.16" evidence="1"/>
<dbReference type="SUPFAM" id="SSF56042">
    <property type="entry name" value="PurM C-terminal domain-like"/>
    <property type="match status" value="1"/>
</dbReference>
<feature type="binding site" evidence="1">
    <location>
        <position position="57"/>
    </location>
    <ligand>
        <name>Mg(2+)</name>
        <dbReference type="ChEBI" id="CHEBI:18420"/>
        <label>2</label>
    </ligand>
</feature>
<feature type="binding site" evidence="1">
    <location>
        <position position="56"/>
    </location>
    <ligand>
        <name>Mg(2+)</name>
        <dbReference type="ChEBI" id="CHEBI:18420"/>
        <label>1</label>
    </ligand>
</feature>
<keyword evidence="1" id="KW-0784">Thiamine biosynthesis</keyword>
<dbReference type="Gene3D" id="3.30.1330.10">
    <property type="entry name" value="PurM-like, N-terminal domain"/>
    <property type="match status" value="1"/>
</dbReference>
<feature type="binding site" evidence="1">
    <location>
        <position position="55"/>
    </location>
    <ligand>
        <name>Mg(2+)</name>
        <dbReference type="ChEBI" id="CHEBI:18420"/>
        <label>4</label>
    </ligand>
</feature>
<feature type="domain" description="PurM-like C-terminal" evidence="3">
    <location>
        <begin position="159"/>
        <end position="239"/>
    </location>
</feature>
<dbReference type="Pfam" id="PF02769">
    <property type="entry name" value="AIRS_C"/>
    <property type="match status" value="1"/>
</dbReference>
<feature type="binding site" evidence="1">
    <location>
        <position position="57"/>
    </location>
    <ligand>
        <name>Mg(2+)</name>
        <dbReference type="ChEBI" id="CHEBI:18420"/>
        <label>1</label>
    </ligand>
</feature>
<dbReference type="HAMAP" id="MF_02128">
    <property type="entry name" value="TMP_kinase"/>
    <property type="match status" value="1"/>
</dbReference>
<dbReference type="SUPFAM" id="SSF55326">
    <property type="entry name" value="PurM N-terminal domain-like"/>
    <property type="match status" value="1"/>
</dbReference>
<feature type="binding site" evidence="1">
    <location>
        <position position="154"/>
    </location>
    <ligand>
        <name>ATP</name>
        <dbReference type="ChEBI" id="CHEBI:30616"/>
    </ligand>
</feature>
<dbReference type="Pfam" id="PF00586">
    <property type="entry name" value="AIRS"/>
    <property type="match status" value="1"/>
</dbReference>
<dbReference type="NCBIfam" id="TIGR01379">
    <property type="entry name" value="thiL"/>
    <property type="match status" value="1"/>
</dbReference>
<comment type="similarity">
    <text evidence="1">Belongs to the thiamine-monophosphate kinase family.</text>
</comment>
<feature type="binding site" evidence="1">
    <location>
        <position position="41"/>
    </location>
    <ligand>
        <name>Mg(2+)</name>
        <dbReference type="ChEBI" id="CHEBI:18420"/>
        <label>3</label>
    </ligand>
</feature>
<dbReference type="AlphaFoldDB" id="A0A6N7W2L1"/>
<name>A0A6N7W2L1_9ACTO</name>
<feature type="domain" description="PurM-like N-terminal" evidence="2">
    <location>
        <begin position="39"/>
        <end position="147"/>
    </location>
</feature>
<feature type="binding site" evidence="1">
    <location>
        <position position="216"/>
    </location>
    <ligand>
        <name>ATP</name>
        <dbReference type="ChEBI" id="CHEBI:30616"/>
    </ligand>
</feature>
<dbReference type="GO" id="GO:0009228">
    <property type="term" value="P:thiamine biosynthetic process"/>
    <property type="evidence" value="ECO:0007669"/>
    <property type="project" value="UniProtKB-KW"/>
</dbReference>
<dbReference type="InterPro" id="IPR010918">
    <property type="entry name" value="PurM-like_C_dom"/>
</dbReference>
<feature type="binding site" evidence="1">
    <location>
        <position position="86"/>
    </location>
    <ligand>
        <name>Mg(2+)</name>
        <dbReference type="ChEBI" id="CHEBI:18420"/>
        <label>4</label>
    </ligand>
</feature>
<dbReference type="UniPathway" id="UPA00060">
    <property type="reaction ID" value="UER00142"/>
</dbReference>
<feature type="binding site" evidence="1">
    <location>
        <position position="130"/>
    </location>
    <ligand>
        <name>Mg(2+)</name>
        <dbReference type="ChEBI" id="CHEBI:18420"/>
        <label>1</label>
    </ligand>
</feature>
<dbReference type="PIRSF" id="PIRSF005303">
    <property type="entry name" value="Thiam_monoph_kin"/>
    <property type="match status" value="1"/>
</dbReference>
<keyword evidence="1" id="KW-0479">Metal-binding</keyword>
<evidence type="ECO:0000256" key="1">
    <source>
        <dbReference type="HAMAP-Rule" id="MF_02128"/>
    </source>
</evidence>
<dbReference type="CDD" id="cd02194">
    <property type="entry name" value="ThiL"/>
    <property type="match status" value="1"/>
</dbReference>
<dbReference type="PANTHER" id="PTHR30270:SF0">
    <property type="entry name" value="THIAMINE-MONOPHOSPHATE KINASE"/>
    <property type="match status" value="1"/>
</dbReference>
<comment type="caution">
    <text evidence="1">Lacks conserved residue(s) required for the propagation of feature annotation.</text>
</comment>
<comment type="pathway">
    <text evidence="1">Cofactor biosynthesis; thiamine diphosphate biosynthesis; thiamine diphosphate from thiamine phosphate: step 1/1.</text>
</comment>
<comment type="function">
    <text evidence="1">Catalyzes the ATP-dependent phosphorylation of thiamine-monophosphate (TMP) to form thiamine-pyrophosphate (TPP), the active form of vitamin B1.</text>
</comment>
<reference evidence="4 5" key="1">
    <citation type="submission" date="2019-08" db="EMBL/GenBank/DDBJ databases">
        <title>In-depth cultivation of the pig gut microbiome towards novel bacterial diversity and tailored functional studies.</title>
        <authorList>
            <person name="Wylensek D."/>
            <person name="Hitch T.C.A."/>
            <person name="Clavel T."/>
        </authorList>
    </citation>
    <scope>NUCLEOTIDE SEQUENCE [LARGE SCALE GENOMIC DNA]</scope>
    <source>
        <strain evidence="4 5">WB03_NA08</strain>
    </source>
</reference>
<keyword evidence="1" id="KW-0460">Magnesium</keyword>
<keyword evidence="1" id="KW-0067">ATP-binding</keyword>
<feature type="binding site" evidence="1">
    <location>
        <position position="86"/>
    </location>
    <ligand>
        <name>Mg(2+)</name>
        <dbReference type="ChEBI" id="CHEBI:18420"/>
        <label>3</label>
    </ligand>
</feature>
<dbReference type="InterPro" id="IPR036921">
    <property type="entry name" value="PurM-like_N_sf"/>
</dbReference>
<sequence>MPFRFSGGPVKVKDMSEESLLAAITPLLPRGEHTILGPGDDCAVIEAPGGSFVVTTDVLVQDQHFRTQWSSGFDIGARAAAQNLADVAAMGAVPTGMVVSMVLPGDTEVSWVEDCARGLASYNIGVVGGDLSGGSYISISVTAFGSVEGPAVTRGRAAPGQTLALAGTLGLSLRGFEALTEGKDDPAIDVFRVPRPPLEAGPIAAKAGATAMMDVSDGLVRDAARIAKASQVLIELDPALLDAYVAEAGTIDRVLYGGEDHSLLAVFPSDRVPDPFQPIGKVSAGQPGVVMEGKRLTGGWDHFA</sequence>
<feature type="binding site" evidence="1">
    <location>
        <position position="217"/>
    </location>
    <ligand>
        <name>Mg(2+)</name>
        <dbReference type="ChEBI" id="CHEBI:18420"/>
        <label>5</label>
    </ligand>
</feature>
<dbReference type="InterPro" id="IPR016188">
    <property type="entry name" value="PurM-like_N"/>
</dbReference>
<dbReference type="GO" id="GO:0005524">
    <property type="term" value="F:ATP binding"/>
    <property type="evidence" value="ECO:0007669"/>
    <property type="project" value="UniProtKB-UniRule"/>
</dbReference>
<feature type="binding site" evidence="1">
    <location>
        <position position="300"/>
    </location>
    <ligand>
        <name>substrate</name>
    </ligand>
</feature>
<feature type="binding site" evidence="1">
    <location>
        <position position="259"/>
    </location>
    <ligand>
        <name>substrate</name>
    </ligand>
</feature>
<dbReference type="GO" id="GO:0009229">
    <property type="term" value="P:thiamine diphosphate biosynthetic process"/>
    <property type="evidence" value="ECO:0007669"/>
    <property type="project" value="UniProtKB-UniRule"/>
</dbReference>
<evidence type="ECO:0000259" key="3">
    <source>
        <dbReference type="Pfam" id="PF02769"/>
    </source>
</evidence>
<accession>A0A6N7W2L1</accession>
<feature type="binding site" evidence="1">
    <location>
        <position position="214"/>
    </location>
    <ligand>
        <name>Mg(2+)</name>
        <dbReference type="ChEBI" id="CHEBI:18420"/>
        <label>3</label>
    </ligand>
</feature>